<gene>
    <name evidence="3" type="ORF">MHEL_27320</name>
</gene>
<comment type="similarity">
    <text evidence="1 2">Belongs to the UPF0145 family.</text>
</comment>
<dbReference type="Gene3D" id="3.30.110.70">
    <property type="entry name" value="Hypothetical protein apc22750. Chain B"/>
    <property type="match status" value="1"/>
</dbReference>
<dbReference type="EMBL" id="AP022596">
    <property type="protein sequence ID" value="BBY64489.1"/>
    <property type="molecule type" value="Genomic_DNA"/>
</dbReference>
<dbReference type="RefSeq" id="WP_163748161.1">
    <property type="nucleotide sequence ID" value="NZ_AP022596.1"/>
</dbReference>
<dbReference type="KEGG" id="mhev:MHEL_27320"/>
<keyword evidence="4" id="KW-1185">Reference proteome</keyword>
<proteinExistence type="inferred from homology"/>
<evidence type="ECO:0000313" key="4">
    <source>
        <dbReference type="Proteomes" id="UP000467148"/>
    </source>
</evidence>
<accession>A0A7I7T7M2</accession>
<evidence type="ECO:0000256" key="2">
    <source>
        <dbReference type="HAMAP-Rule" id="MF_00338"/>
    </source>
</evidence>
<evidence type="ECO:0000313" key="3">
    <source>
        <dbReference type="EMBL" id="BBY64489.1"/>
    </source>
</evidence>
<dbReference type="PANTHER" id="PTHR34068:SF2">
    <property type="entry name" value="UPF0145 PROTEIN SCO3412"/>
    <property type="match status" value="1"/>
</dbReference>
<dbReference type="HAMAP" id="MF_00338">
    <property type="entry name" value="UPF0145"/>
    <property type="match status" value="1"/>
</dbReference>
<dbReference type="InterPro" id="IPR035439">
    <property type="entry name" value="UPF0145_dom_sf"/>
</dbReference>
<evidence type="ECO:0000256" key="1">
    <source>
        <dbReference type="ARBA" id="ARBA00010751"/>
    </source>
</evidence>
<dbReference type="InterPro" id="IPR002765">
    <property type="entry name" value="UPF0145_YbjQ-like"/>
</dbReference>
<dbReference type="PANTHER" id="PTHR34068">
    <property type="entry name" value="UPF0145 PROTEIN YBJQ"/>
    <property type="match status" value="1"/>
</dbReference>
<protein>
    <recommendedName>
        <fullName evidence="2">UPF0145 protein MHEL_27320</fullName>
    </recommendedName>
</protein>
<name>A0A7I7T7M2_9MYCO</name>
<organism evidence="3 4">
    <name type="scientific">Mycolicibacterium helvum</name>
    <dbReference type="NCBI Taxonomy" id="1534349"/>
    <lineage>
        <taxon>Bacteria</taxon>
        <taxon>Bacillati</taxon>
        <taxon>Actinomycetota</taxon>
        <taxon>Actinomycetes</taxon>
        <taxon>Mycobacteriales</taxon>
        <taxon>Mycobacteriaceae</taxon>
        <taxon>Mycolicibacterium</taxon>
    </lineage>
</organism>
<dbReference type="AlphaFoldDB" id="A0A7I7T7M2"/>
<dbReference type="SUPFAM" id="SSF117782">
    <property type="entry name" value="YbjQ-like"/>
    <property type="match status" value="1"/>
</dbReference>
<dbReference type="Proteomes" id="UP000467148">
    <property type="component" value="Chromosome"/>
</dbReference>
<reference evidence="3 4" key="1">
    <citation type="journal article" date="2019" name="Emerg. Microbes Infect.">
        <title>Comprehensive subspecies identification of 175 nontuberculous mycobacteria species based on 7547 genomic profiles.</title>
        <authorList>
            <person name="Matsumoto Y."/>
            <person name="Kinjo T."/>
            <person name="Motooka D."/>
            <person name="Nabeya D."/>
            <person name="Jung N."/>
            <person name="Uechi K."/>
            <person name="Horii T."/>
            <person name="Iida T."/>
            <person name="Fujita J."/>
            <person name="Nakamura S."/>
        </authorList>
    </citation>
    <scope>NUCLEOTIDE SEQUENCE [LARGE SCALE GENOMIC DNA]</scope>
    <source>
        <strain evidence="3 4">JCM 30396</strain>
    </source>
</reference>
<dbReference type="Pfam" id="PF01906">
    <property type="entry name" value="YbjQ_1"/>
    <property type="match status" value="1"/>
</dbReference>
<sequence length="122" mass="13206">MLVVTTNDIPGWEIQRVCGEVFGLTVRSRNAFSQMGAGFKSMFGGELQGMTKNLAESRNEAMNRLMNEARNRGGNAIIGMRFDTTELGDVWTEICAYGTAVQAVPISDGAKYTAQQLGYGAS</sequence>